<evidence type="ECO:0000256" key="1">
    <source>
        <dbReference type="SAM" id="Phobius"/>
    </source>
</evidence>
<reference evidence="2 3" key="1">
    <citation type="submission" date="2019-09" db="EMBL/GenBank/DDBJ databases">
        <title>Report of infection by Mycobacterium simiae a patient suffering from pulmonary tuberculosis.</title>
        <authorList>
            <person name="Mohanty P.S."/>
            <person name="Bansal A.K."/>
            <person name="Singh H."/>
            <person name="Sharma S."/>
            <person name="Patil S.A."/>
            <person name="Upadhaya P."/>
            <person name="Singh P.K."/>
            <person name="Kumar D."/>
            <person name="Kumar S."/>
            <person name="Singh R.K."/>
            <person name="Chaudhary B."/>
        </authorList>
    </citation>
    <scope>NUCLEOTIDE SEQUENCE [LARGE SCALE GENOMIC DNA]</scope>
    <source>
        <strain evidence="2 3">JAL-560-SIM</strain>
    </source>
</reference>
<sequence>MAATFSATMLLLATSCITQIQQYERSVSGVIPAFAATGIVFASLQLSLTRDSHIGKAAASAYAISPSHRWASKYPIIVNITMIGTNTLMLFAQIGHGVTVNQPTTYAALAAWISAFAVVRLKMGGFRSPRARLYSSLGIRMIPQLMQGISFAVVGAQGFSVVSLGLLLTQVFMKLLLSYPARRDDAFARAAYLVAAWDFAAIVYIAACWTLGCTTA</sequence>
<dbReference type="AlphaFoldDB" id="A0A5B1BSG3"/>
<keyword evidence="1" id="KW-1133">Transmembrane helix</keyword>
<organism evidence="2 3">
    <name type="scientific">Mycobacterium simiae</name>
    <name type="common">Mycobacterium habana</name>
    <dbReference type="NCBI Taxonomy" id="1784"/>
    <lineage>
        <taxon>Bacteria</taxon>
        <taxon>Bacillati</taxon>
        <taxon>Actinomycetota</taxon>
        <taxon>Actinomycetes</taxon>
        <taxon>Mycobacteriales</taxon>
        <taxon>Mycobacteriaceae</taxon>
        <taxon>Mycobacterium</taxon>
        <taxon>Mycobacterium simiae complex</taxon>
    </lineage>
</organism>
<dbReference type="Proteomes" id="UP000324701">
    <property type="component" value="Unassembled WGS sequence"/>
</dbReference>
<protein>
    <submittedName>
        <fullName evidence="2">Uncharacterized protein</fullName>
    </submittedName>
</protein>
<feature type="transmembrane region" description="Helical" evidence="1">
    <location>
        <begin position="76"/>
        <end position="98"/>
    </location>
</feature>
<name>A0A5B1BSG3_MYCSI</name>
<evidence type="ECO:0000313" key="3">
    <source>
        <dbReference type="Proteomes" id="UP000324701"/>
    </source>
</evidence>
<evidence type="ECO:0000313" key="2">
    <source>
        <dbReference type="EMBL" id="KAA1250971.1"/>
    </source>
</evidence>
<feature type="transmembrane region" description="Helical" evidence="1">
    <location>
        <begin position="104"/>
        <end position="121"/>
    </location>
</feature>
<gene>
    <name evidence="2" type="ORF">F0Q45_06740</name>
</gene>
<dbReference type="RefSeq" id="WP_149653208.1">
    <property type="nucleotide sequence ID" value="NZ_VTZN01000026.1"/>
</dbReference>
<keyword evidence="1" id="KW-0812">Transmembrane</keyword>
<accession>A0A5B1BSG3</accession>
<dbReference type="EMBL" id="VTZN01000026">
    <property type="protein sequence ID" value="KAA1250971.1"/>
    <property type="molecule type" value="Genomic_DNA"/>
</dbReference>
<keyword evidence="3" id="KW-1185">Reference proteome</keyword>
<feature type="transmembrane region" description="Helical" evidence="1">
    <location>
        <begin position="191"/>
        <end position="212"/>
    </location>
</feature>
<comment type="caution">
    <text evidence="2">The sequence shown here is derived from an EMBL/GenBank/DDBJ whole genome shotgun (WGS) entry which is preliminary data.</text>
</comment>
<feature type="transmembrane region" description="Helical" evidence="1">
    <location>
        <begin position="28"/>
        <end position="48"/>
    </location>
</feature>
<keyword evidence="1" id="KW-0472">Membrane</keyword>
<feature type="transmembrane region" description="Helical" evidence="1">
    <location>
        <begin position="159"/>
        <end position="179"/>
    </location>
</feature>
<proteinExistence type="predicted"/>